<dbReference type="OrthoDB" id="1936100at2759"/>
<dbReference type="GO" id="GO:0004356">
    <property type="term" value="F:glutamine synthetase activity"/>
    <property type="evidence" value="ECO:0007669"/>
    <property type="project" value="TreeGrafter"/>
</dbReference>
<dbReference type="GO" id="GO:0006542">
    <property type="term" value="P:glutamine biosynthetic process"/>
    <property type="evidence" value="ECO:0007669"/>
    <property type="project" value="TreeGrafter"/>
</dbReference>
<organism evidence="1 2">
    <name type="scientific">Paramecium octaurelia</name>
    <dbReference type="NCBI Taxonomy" id="43137"/>
    <lineage>
        <taxon>Eukaryota</taxon>
        <taxon>Sar</taxon>
        <taxon>Alveolata</taxon>
        <taxon>Ciliophora</taxon>
        <taxon>Intramacronucleata</taxon>
        <taxon>Oligohymenophorea</taxon>
        <taxon>Peniculida</taxon>
        <taxon>Parameciidae</taxon>
        <taxon>Paramecium</taxon>
    </lineage>
</organism>
<proteinExistence type="predicted"/>
<dbReference type="EMBL" id="CAJJDP010000038">
    <property type="protein sequence ID" value="CAD8160688.1"/>
    <property type="molecule type" value="Genomic_DNA"/>
</dbReference>
<dbReference type="AlphaFoldDB" id="A0A8S1U7K4"/>
<sequence length="187" mass="22101">MTETIENLRDFNYYQLSNNANNSYVLAEYIWIDGTGEALRSKTKVYQTQIKSLEDLEWWTYDGSSTDQAVTRFPKYIQNQFEQLKIPLEEILIFLYCVKHTFLLKKHHLDITLDGLQIKLWRKPEIINRGLELNKNISYQKGQEQHIYGLQDGQQEDFLIHKADIIAQLVKGIILEELQLRLTQEHA</sequence>
<dbReference type="GO" id="GO:0005737">
    <property type="term" value="C:cytoplasm"/>
    <property type="evidence" value="ECO:0007669"/>
    <property type="project" value="TreeGrafter"/>
</dbReference>
<dbReference type="InterPro" id="IPR050292">
    <property type="entry name" value="Glutamine_Synthetase"/>
</dbReference>
<name>A0A8S1U7K4_PAROT</name>
<dbReference type="Proteomes" id="UP000683925">
    <property type="component" value="Unassembled WGS sequence"/>
</dbReference>
<gene>
    <name evidence="1" type="ORF">POCTA_138.1.T0380313</name>
</gene>
<reference evidence="1" key="1">
    <citation type="submission" date="2021-01" db="EMBL/GenBank/DDBJ databases">
        <authorList>
            <consortium name="Genoscope - CEA"/>
            <person name="William W."/>
        </authorList>
    </citation>
    <scope>NUCLEOTIDE SEQUENCE</scope>
</reference>
<evidence type="ECO:0000313" key="2">
    <source>
        <dbReference type="Proteomes" id="UP000683925"/>
    </source>
</evidence>
<dbReference type="PANTHER" id="PTHR20852:SF57">
    <property type="entry name" value="GLUTAMINE SYNTHETASE 2 CYTOPLASMIC"/>
    <property type="match status" value="1"/>
</dbReference>
<comment type="caution">
    <text evidence="1">The sequence shown here is derived from an EMBL/GenBank/DDBJ whole genome shotgun (WGS) entry which is preliminary data.</text>
</comment>
<accession>A0A8S1U7K4</accession>
<protein>
    <submittedName>
        <fullName evidence="1">Uncharacterized protein</fullName>
    </submittedName>
</protein>
<dbReference type="PANTHER" id="PTHR20852">
    <property type="entry name" value="GLUTAMINE SYNTHETASE"/>
    <property type="match status" value="1"/>
</dbReference>
<keyword evidence="2" id="KW-1185">Reference proteome</keyword>
<evidence type="ECO:0000313" key="1">
    <source>
        <dbReference type="EMBL" id="CAD8160688.1"/>
    </source>
</evidence>